<evidence type="ECO:0000313" key="9">
    <source>
        <dbReference type="EMBL" id="KRP25935.1"/>
    </source>
</evidence>
<feature type="transmembrane region" description="Helical" evidence="7">
    <location>
        <begin position="42"/>
        <end position="63"/>
    </location>
</feature>
<feature type="transmembrane region" description="Helical" evidence="7">
    <location>
        <begin position="252"/>
        <end position="271"/>
    </location>
</feature>
<dbReference type="GO" id="GO:0005886">
    <property type="term" value="C:plasma membrane"/>
    <property type="evidence" value="ECO:0007669"/>
    <property type="project" value="UniProtKB-SubCell"/>
</dbReference>
<dbReference type="InterPro" id="IPR036259">
    <property type="entry name" value="MFS_trans_sf"/>
</dbReference>
<keyword evidence="5 7" id="KW-1133">Transmembrane helix</keyword>
<feature type="transmembrane region" description="Helical" evidence="7">
    <location>
        <begin position="72"/>
        <end position="92"/>
    </location>
</feature>
<name>A0A0R2WQB7_9GAMM</name>
<feature type="transmembrane region" description="Helical" evidence="7">
    <location>
        <begin position="283"/>
        <end position="307"/>
    </location>
</feature>
<evidence type="ECO:0000313" key="10">
    <source>
        <dbReference type="Proteomes" id="UP000052138"/>
    </source>
</evidence>
<feature type="transmembrane region" description="Helical" evidence="7">
    <location>
        <begin position="137"/>
        <end position="159"/>
    </location>
</feature>
<dbReference type="PROSITE" id="PS50850">
    <property type="entry name" value="MFS"/>
    <property type="match status" value="1"/>
</dbReference>
<dbReference type="InterPro" id="IPR020846">
    <property type="entry name" value="MFS_dom"/>
</dbReference>
<evidence type="ECO:0000256" key="5">
    <source>
        <dbReference type="ARBA" id="ARBA00022989"/>
    </source>
</evidence>
<sequence length="311" mass="33828">MFSIAQFRWLFLGNATFFLAMNGQMLTRTLLAWDLTGSATSLAYINLVVAIPMIFASIVGGAITDRVERRQLVLIGQSLIVANEIFILTLMLTGYLEFWHLLCTAFVAGCAFPFIMPARMAITATVVGPDKLQSAMAYAGSVMNLSRVFGPALMGIIVAQFDYKGAYMLSIVLYSSAVLCMFGVGRSRSGRQGDVKKGLFDDIGQGFSYIRNNRPVLLCLLFGLVPMFLAMPFQSILVMLAEQAWGVGESGMGTLMAVGGVGGLLGSVWIIKRGDSPRRVKLMLWSTVAFGVFLAIFVETSNFYVALVPLL</sequence>
<comment type="caution">
    <text evidence="9">The sequence shown here is derived from an EMBL/GenBank/DDBJ whole genome shotgun (WGS) entry which is preliminary data.</text>
</comment>
<evidence type="ECO:0000259" key="8">
    <source>
        <dbReference type="PROSITE" id="PS50850"/>
    </source>
</evidence>
<feature type="transmembrane region" description="Helical" evidence="7">
    <location>
        <begin position="165"/>
        <end position="184"/>
    </location>
</feature>
<dbReference type="SUPFAM" id="SSF103473">
    <property type="entry name" value="MFS general substrate transporter"/>
    <property type="match status" value="1"/>
</dbReference>
<dbReference type="CDD" id="cd06173">
    <property type="entry name" value="MFS_MefA_like"/>
    <property type="match status" value="1"/>
</dbReference>
<keyword evidence="3" id="KW-1003">Cell membrane</keyword>
<feature type="transmembrane region" description="Helical" evidence="7">
    <location>
        <begin position="98"/>
        <end position="116"/>
    </location>
</feature>
<proteinExistence type="predicted"/>
<evidence type="ECO:0000256" key="4">
    <source>
        <dbReference type="ARBA" id="ARBA00022692"/>
    </source>
</evidence>
<keyword evidence="6 7" id="KW-0472">Membrane</keyword>
<evidence type="ECO:0000256" key="7">
    <source>
        <dbReference type="SAM" id="Phobius"/>
    </source>
</evidence>
<dbReference type="EMBL" id="LIDJ01000476">
    <property type="protein sequence ID" value="KRP25935.1"/>
    <property type="molecule type" value="Genomic_DNA"/>
</dbReference>
<keyword evidence="2" id="KW-0813">Transport</keyword>
<keyword evidence="4 7" id="KW-0812">Transmembrane</keyword>
<gene>
    <name evidence="9" type="ORF">ABS30_10295</name>
</gene>
<dbReference type="Proteomes" id="UP000052138">
    <property type="component" value="Unassembled WGS sequence"/>
</dbReference>
<protein>
    <recommendedName>
        <fullName evidence="8">Major facilitator superfamily (MFS) profile domain-containing protein</fullName>
    </recommendedName>
</protein>
<comment type="subcellular location">
    <subcellularLocation>
        <location evidence="1">Cell membrane</location>
        <topology evidence="1">Multi-pass membrane protein</topology>
    </subcellularLocation>
</comment>
<dbReference type="AlphaFoldDB" id="A0A0R2WQB7"/>
<dbReference type="GO" id="GO:0022857">
    <property type="term" value="F:transmembrane transporter activity"/>
    <property type="evidence" value="ECO:0007669"/>
    <property type="project" value="InterPro"/>
</dbReference>
<dbReference type="PANTHER" id="PTHR23513">
    <property type="entry name" value="INTEGRAL MEMBRANE EFFLUX PROTEIN-RELATED"/>
    <property type="match status" value="1"/>
</dbReference>
<dbReference type="InterPro" id="IPR010290">
    <property type="entry name" value="TM_effector"/>
</dbReference>
<organism evidence="9 10">
    <name type="scientific">OM182 bacterium BACL3 MAG-120924-bin41</name>
    <dbReference type="NCBI Taxonomy" id="1655632"/>
    <lineage>
        <taxon>Bacteria</taxon>
        <taxon>Pseudomonadati</taxon>
        <taxon>Pseudomonadota</taxon>
        <taxon>Gammaproteobacteria</taxon>
        <taxon>OMG group</taxon>
        <taxon>OM182 clade</taxon>
    </lineage>
</organism>
<feature type="non-terminal residue" evidence="9">
    <location>
        <position position="311"/>
    </location>
</feature>
<accession>A0A0R2WQB7</accession>
<reference evidence="9 10" key="1">
    <citation type="submission" date="2015-10" db="EMBL/GenBank/DDBJ databases">
        <title>Metagenome-Assembled Genomes uncover a global brackish microbiome.</title>
        <authorList>
            <person name="Hugerth L.W."/>
            <person name="Larsson J."/>
            <person name="Alneberg J."/>
            <person name="Lindh M.V."/>
            <person name="Legrand C."/>
            <person name="Pinhassi J."/>
            <person name="Andersson A.F."/>
        </authorList>
    </citation>
    <scope>NUCLEOTIDE SEQUENCE [LARGE SCALE GENOMIC DNA]</scope>
    <source>
        <strain evidence="9">BACL3 MAG-120924-bin41</strain>
    </source>
</reference>
<evidence type="ECO:0000256" key="3">
    <source>
        <dbReference type="ARBA" id="ARBA00022475"/>
    </source>
</evidence>
<feature type="transmembrane region" description="Helical" evidence="7">
    <location>
        <begin position="216"/>
        <end position="240"/>
    </location>
</feature>
<evidence type="ECO:0000256" key="6">
    <source>
        <dbReference type="ARBA" id="ARBA00023136"/>
    </source>
</evidence>
<dbReference type="Gene3D" id="1.20.1250.20">
    <property type="entry name" value="MFS general substrate transporter like domains"/>
    <property type="match status" value="1"/>
</dbReference>
<evidence type="ECO:0000256" key="1">
    <source>
        <dbReference type="ARBA" id="ARBA00004651"/>
    </source>
</evidence>
<feature type="domain" description="Major facilitator superfamily (MFS) profile" evidence="8">
    <location>
        <begin position="1"/>
        <end position="188"/>
    </location>
</feature>
<dbReference type="Pfam" id="PF05977">
    <property type="entry name" value="MFS_3"/>
    <property type="match status" value="1"/>
</dbReference>
<evidence type="ECO:0000256" key="2">
    <source>
        <dbReference type="ARBA" id="ARBA00022448"/>
    </source>
</evidence>
<dbReference type="PANTHER" id="PTHR23513:SF11">
    <property type="entry name" value="STAPHYLOFERRIN A TRANSPORTER"/>
    <property type="match status" value="1"/>
</dbReference>